<dbReference type="Pfam" id="PF14431">
    <property type="entry name" value="YwqJ-deaminase"/>
    <property type="match status" value="1"/>
</dbReference>
<evidence type="ECO:0000313" key="2">
    <source>
        <dbReference type="Proteomes" id="UP000198707"/>
    </source>
</evidence>
<sequence>MADLRMLPLAAGALLADGTVHTHTSVRGDVAPDLHPVVRRFLHGLPAEQRERFTGWCAEPVLISDRLYAAEGSGPPLEAAQARAALWGAKIRVARVREEGDPRHGETQPPCRSCAAMLDWFGMQALT</sequence>
<organism evidence="1 2">
    <name type="scientific">Micromonospora phaseoli</name>
    <dbReference type="NCBI Taxonomy" id="1144548"/>
    <lineage>
        <taxon>Bacteria</taxon>
        <taxon>Bacillati</taxon>
        <taxon>Actinomycetota</taxon>
        <taxon>Actinomycetes</taxon>
        <taxon>Micromonosporales</taxon>
        <taxon>Micromonosporaceae</taxon>
        <taxon>Micromonospora</taxon>
    </lineage>
</organism>
<dbReference type="STRING" id="1144548.SAMN05443287_11761"/>
<reference evidence="2" key="1">
    <citation type="submission" date="2016-10" db="EMBL/GenBank/DDBJ databases">
        <authorList>
            <person name="Varghese N."/>
            <person name="Submissions S."/>
        </authorList>
    </citation>
    <scope>NUCLEOTIDE SEQUENCE [LARGE SCALE GENOMIC DNA]</scope>
    <source>
        <strain evidence="2">CGMCC 4.7038</strain>
    </source>
</reference>
<dbReference type="OrthoDB" id="3872283at2"/>
<keyword evidence="2" id="KW-1185">Reference proteome</keyword>
<name>A0A1H7DTW6_9ACTN</name>
<accession>A0A1H7DTW6</accession>
<dbReference type="EMBL" id="FNYV01000017">
    <property type="protein sequence ID" value="SEK04978.1"/>
    <property type="molecule type" value="Genomic_DNA"/>
</dbReference>
<proteinExistence type="predicted"/>
<dbReference type="Proteomes" id="UP000198707">
    <property type="component" value="Unassembled WGS sequence"/>
</dbReference>
<gene>
    <name evidence="1" type="ORF">SAMN05443287_11761</name>
</gene>
<protein>
    <submittedName>
        <fullName evidence="1">YwqJ-like deaminase</fullName>
    </submittedName>
</protein>
<dbReference type="InterPro" id="IPR025968">
    <property type="entry name" value="YwqJ_deaminase"/>
</dbReference>
<evidence type="ECO:0000313" key="1">
    <source>
        <dbReference type="EMBL" id="SEK04978.1"/>
    </source>
</evidence>
<dbReference type="RefSeq" id="WP_092383282.1">
    <property type="nucleotide sequence ID" value="NZ_BOPI01000033.1"/>
</dbReference>
<dbReference type="AlphaFoldDB" id="A0A1H7DTW6"/>